<reference evidence="4 5" key="1">
    <citation type="submission" date="2022-05" db="EMBL/GenBank/DDBJ databases">
        <title>Luteimonas sp. SX5, whole genome shotgun sequencing project.</title>
        <authorList>
            <person name="Zhao G."/>
            <person name="Shen L."/>
        </authorList>
    </citation>
    <scope>NUCLEOTIDE SEQUENCE [LARGE SCALE GENOMIC DNA]</scope>
    <source>
        <strain evidence="4 5">SX5</strain>
    </source>
</reference>
<dbReference type="InterPro" id="IPR023854">
    <property type="entry name" value="PGA_deacetylase_PgaB"/>
</dbReference>
<sequence length="624" mass="70200">MFRRMKTLLRAFALLCALQTGAAIAAEPDELLVISYHDVRDDVALKGDADEYAISTQNFAAHLDWLSAQGYHPISLSQLIDASEGRAALPEKPVLLTFDDGLRSLYTKVFPLLRAYRFPALAAVITGWVDLPQGRNVDFGPRPYTHDDFVTWAQLREMQDSGLVEIASHTHDLHHGAQSNPQGNQTPAVITRIYDPARGAYESEAAYRERLSADLARSSASLAHHLGREPRAIVWPYAAYNRAANDIADGLGMRVTFDLEGRNAKLGRDLHGLARLLMLGNPTVAELAYDLRRNIELESVRALQIDLDAVYDPDPAQQARNLDLLIERVKQIGPSHVFLQAFADPDGNGSADALYFPNRFLPMRADLFNRVAWQLHTRAEAVVYAWLPVLGYELPDAAQRSALAIGGAQDHEIFRLDFTRPQARELIAGIYEDLAVNSYFEGLLFHDDAFLRDGELRGLHADAPAARTRALIDFTLELKAAAEKWRPKLKTVRNLYANTVLDPASEAWFAQRLDAFNRAYDHTALMAMPWMENSRRPRQWMRGLVEEVRRHDPGFVKTIFELQTVDWRNGKPIAGDVLKRQSRELQAAGVRHIAWYPYDFIADSPSMEVAREAVSARNFPYIAK</sequence>
<dbReference type="InterPro" id="IPR032772">
    <property type="entry name" value="PGA_deacetylase_PgaB_C"/>
</dbReference>
<keyword evidence="5" id="KW-1185">Reference proteome</keyword>
<gene>
    <name evidence="4" type="primary">pgaB</name>
    <name evidence="4" type="ORF">M2650_04515</name>
</gene>
<protein>
    <submittedName>
        <fullName evidence="4">Poly-beta-1,6-N-acetyl-D-glucosamine N-deacetylase PgaB</fullName>
    </submittedName>
</protein>
<evidence type="ECO:0000259" key="3">
    <source>
        <dbReference type="PROSITE" id="PS51677"/>
    </source>
</evidence>
<dbReference type="PANTHER" id="PTHR34216:SF7">
    <property type="entry name" value="POLY-BETA-1,6-N-ACETYL-D-GLUCOSAMINE N-DEACETYLASE"/>
    <property type="match status" value="1"/>
</dbReference>
<dbReference type="Pfam" id="PF01522">
    <property type="entry name" value="Polysacc_deac_1"/>
    <property type="match status" value="1"/>
</dbReference>
<evidence type="ECO:0000256" key="1">
    <source>
        <dbReference type="ARBA" id="ARBA00022729"/>
    </source>
</evidence>
<evidence type="ECO:0000313" key="4">
    <source>
        <dbReference type="EMBL" id="MCL1633906.1"/>
    </source>
</evidence>
<organism evidence="4 5">
    <name type="scientific">Luteimonas galliterrae</name>
    <dbReference type="NCBI Taxonomy" id="2940486"/>
    <lineage>
        <taxon>Bacteria</taxon>
        <taxon>Pseudomonadati</taxon>
        <taxon>Pseudomonadota</taxon>
        <taxon>Gammaproteobacteria</taxon>
        <taxon>Lysobacterales</taxon>
        <taxon>Lysobacteraceae</taxon>
        <taxon>Luteimonas</taxon>
    </lineage>
</organism>
<name>A0ABT0MGB1_9GAMM</name>
<dbReference type="PROSITE" id="PS51677">
    <property type="entry name" value="NODB"/>
    <property type="match status" value="1"/>
</dbReference>
<dbReference type="InterPro" id="IPR051398">
    <property type="entry name" value="Polysacch_Deacetylase"/>
</dbReference>
<dbReference type="InterPro" id="IPR011330">
    <property type="entry name" value="Glyco_hydro/deAcase_b/a-brl"/>
</dbReference>
<dbReference type="EMBL" id="JAMBEP010000001">
    <property type="protein sequence ID" value="MCL1633906.1"/>
    <property type="molecule type" value="Genomic_DNA"/>
</dbReference>
<feature type="chain" id="PRO_5045955991" evidence="2">
    <location>
        <begin position="26"/>
        <end position="624"/>
    </location>
</feature>
<proteinExistence type="predicted"/>
<dbReference type="Gene3D" id="3.20.20.370">
    <property type="entry name" value="Glycoside hydrolase/deacetylase"/>
    <property type="match status" value="1"/>
</dbReference>
<dbReference type="Pfam" id="PF14883">
    <property type="entry name" value="GHL13"/>
    <property type="match status" value="2"/>
</dbReference>
<keyword evidence="1 2" id="KW-0732">Signal</keyword>
<comment type="caution">
    <text evidence="4">The sequence shown here is derived from an EMBL/GenBank/DDBJ whole genome shotgun (WGS) entry which is preliminary data.</text>
</comment>
<dbReference type="SUPFAM" id="SSF88713">
    <property type="entry name" value="Glycoside hydrolase/deacetylase"/>
    <property type="match status" value="1"/>
</dbReference>
<dbReference type="InterPro" id="IPR002509">
    <property type="entry name" value="NODB_dom"/>
</dbReference>
<dbReference type="Gene3D" id="3.20.20.80">
    <property type="entry name" value="Glycosidases"/>
    <property type="match status" value="1"/>
</dbReference>
<dbReference type="PANTHER" id="PTHR34216">
    <property type="match status" value="1"/>
</dbReference>
<evidence type="ECO:0000256" key="2">
    <source>
        <dbReference type="SAM" id="SignalP"/>
    </source>
</evidence>
<dbReference type="Proteomes" id="UP001431217">
    <property type="component" value="Unassembled WGS sequence"/>
</dbReference>
<feature type="domain" description="NodB homology" evidence="3">
    <location>
        <begin position="92"/>
        <end position="337"/>
    </location>
</feature>
<feature type="signal peptide" evidence="2">
    <location>
        <begin position="1"/>
        <end position="25"/>
    </location>
</feature>
<evidence type="ECO:0000313" key="5">
    <source>
        <dbReference type="Proteomes" id="UP001431217"/>
    </source>
</evidence>
<accession>A0ABT0MGB1</accession>
<dbReference type="NCBIfam" id="TIGR03938">
    <property type="entry name" value="deacetyl_PgaB"/>
    <property type="match status" value="1"/>
</dbReference>
<dbReference type="RefSeq" id="WP_249471746.1">
    <property type="nucleotide sequence ID" value="NZ_JAMBEP010000001.1"/>
</dbReference>